<keyword evidence="2" id="KW-1185">Reference proteome</keyword>
<dbReference type="HOGENOM" id="CLU_3388990_0_0_3"/>
<dbReference type="KEGG" id="cyt:cce_0551"/>
<protein>
    <submittedName>
        <fullName evidence="1">Uncharacterized protein</fullName>
    </submittedName>
</protein>
<organism evidence="1 2">
    <name type="scientific">Crocosphaera subtropica (strain ATCC 51142 / BH68)</name>
    <name type="common">Cyanothece sp. (strain ATCC 51142)</name>
    <dbReference type="NCBI Taxonomy" id="43989"/>
    <lineage>
        <taxon>Bacteria</taxon>
        <taxon>Bacillati</taxon>
        <taxon>Cyanobacteriota</taxon>
        <taxon>Cyanophyceae</taxon>
        <taxon>Oscillatoriophycideae</taxon>
        <taxon>Chroococcales</taxon>
        <taxon>Aphanothecaceae</taxon>
        <taxon>Crocosphaera</taxon>
        <taxon>Crocosphaera subtropica</taxon>
    </lineage>
</organism>
<dbReference type="EMBL" id="CP000806">
    <property type="protein sequence ID" value="ACB49902.1"/>
    <property type="molecule type" value="Genomic_DNA"/>
</dbReference>
<sequence>MGYPKWRTRRAQGNAHQEKQQWDCDVLPYLLA</sequence>
<evidence type="ECO:0000313" key="1">
    <source>
        <dbReference type="EMBL" id="ACB49902.1"/>
    </source>
</evidence>
<reference evidence="1 2" key="1">
    <citation type="journal article" date="2008" name="Proc. Natl. Acad. Sci. U.S.A.">
        <title>The genome of Cyanothece 51142, a unicellular diazotrophic cyanobacterium important in the marine nitrogen cycle.</title>
        <authorList>
            <person name="Welsh E.A."/>
            <person name="Liberton M."/>
            <person name="Stoeckel J."/>
            <person name="Loh T."/>
            <person name="Elvitigala T."/>
            <person name="Wang C."/>
            <person name="Wollam A."/>
            <person name="Fulton R.S."/>
            <person name="Clifton S.W."/>
            <person name="Jacobs J.M."/>
            <person name="Aurora R."/>
            <person name="Ghosh B.K."/>
            <person name="Sherman L.A."/>
            <person name="Smith R.D."/>
            <person name="Wilson R.K."/>
            <person name="Pakrasi H.B."/>
        </authorList>
    </citation>
    <scope>NUCLEOTIDE SEQUENCE [LARGE SCALE GENOMIC DNA]</scope>
    <source>
        <strain evidence="2">ATCC 51142 / BH68</strain>
    </source>
</reference>
<dbReference type="STRING" id="43989.cce_0551"/>
<proteinExistence type="predicted"/>
<evidence type="ECO:0000313" key="2">
    <source>
        <dbReference type="Proteomes" id="UP000001203"/>
    </source>
</evidence>
<dbReference type="AlphaFoldDB" id="B1WPC0"/>
<accession>B1WPC0</accession>
<dbReference type="Proteomes" id="UP000001203">
    <property type="component" value="Chromosome circular"/>
</dbReference>
<name>B1WPC0_CROS5</name>
<gene>
    <name evidence="1" type="ordered locus">cce_0551</name>
</gene>